<dbReference type="Gene3D" id="2.60.40.10">
    <property type="entry name" value="Immunoglobulins"/>
    <property type="match status" value="1"/>
</dbReference>
<comment type="caution">
    <text evidence="2">The sequence shown here is derived from an EMBL/GenBank/DDBJ whole genome shotgun (WGS) entry which is preliminary data.</text>
</comment>
<reference evidence="2 3" key="1">
    <citation type="submission" date="2018-03" db="EMBL/GenBank/DDBJ databases">
        <title>Genomic Encyclopedia of Type Strains, Phase III (KMG-III): the genomes of soil and plant-associated and newly described type strains.</title>
        <authorList>
            <person name="Whitman W."/>
        </authorList>
    </citation>
    <scope>NUCLEOTIDE SEQUENCE [LARGE SCALE GENOMIC DNA]</scope>
    <source>
        <strain evidence="2 3">CGMCC 1.12700</strain>
    </source>
</reference>
<dbReference type="InterPro" id="IPR026444">
    <property type="entry name" value="Secre_tail"/>
</dbReference>
<dbReference type="AlphaFoldDB" id="A0A2P8D699"/>
<dbReference type="Pfam" id="PF18962">
    <property type="entry name" value="Por_Secre_tail"/>
    <property type="match status" value="1"/>
</dbReference>
<dbReference type="NCBIfam" id="TIGR04183">
    <property type="entry name" value="Por_Secre_tail"/>
    <property type="match status" value="1"/>
</dbReference>
<evidence type="ECO:0000259" key="1">
    <source>
        <dbReference type="Pfam" id="PF18962"/>
    </source>
</evidence>
<evidence type="ECO:0000313" key="3">
    <source>
        <dbReference type="Proteomes" id="UP000240572"/>
    </source>
</evidence>
<organism evidence="2 3">
    <name type="scientific">Taibaiella chishuiensis</name>
    <dbReference type="NCBI Taxonomy" id="1434707"/>
    <lineage>
        <taxon>Bacteria</taxon>
        <taxon>Pseudomonadati</taxon>
        <taxon>Bacteroidota</taxon>
        <taxon>Chitinophagia</taxon>
        <taxon>Chitinophagales</taxon>
        <taxon>Chitinophagaceae</taxon>
        <taxon>Taibaiella</taxon>
    </lineage>
</organism>
<dbReference type="InterPro" id="IPR013783">
    <property type="entry name" value="Ig-like_fold"/>
</dbReference>
<evidence type="ECO:0000313" key="2">
    <source>
        <dbReference type="EMBL" id="PSK92738.1"/>
    </source>
</evidence>
<dbReference type="Proteomes" id="UP000240572">
    <property type="component" value="Unassembled WGS sequence"/>
</dbReference>
<dbReference type="EMBL" id="PYGD01000003">
    <property type="protein sequence ID" value="PSK92738.1"/>
    <property type="molecule type" value="Genomic_DNA"/>
</dbReference>
<dbReference type="InterPro" id="IPR036249">
    <property type="entry name" value="Thioredoxin-like_sf"/>
</dbReference>
<keyword evidence="3" id="KW-1185">Reference proteome</keyword>
<feature type="domain" description="Secretion system C-terminal sorting" evidence="1">
    <location>
        <begin position="306"/>
        <end position="381"/>
    </location>
</feature>
<proteinExistence type="predicted"/>
<name>A0A2P8D699_9BACT</name>
<sequence length="385" mass="41388">MHIAFRAITFMAISIYSFIKRADMKKQLFSITALLAVTIFSASAQEKRVPLFEMFTSSTCPPCNPGNAALDGTLGNKPATEFALVKFQQFFPGTGDPYTTAEGRDRFLNYYNPGATQIGVPEMHINGGAGINPNDPGVISDAKYNAAKNEAATYKLSGTYSIANKVVTANVKYTAISAGTAPVLYVAIVETKTIKNKKSNGETEFHNVMKKMMPSQTGTTLTEAVGVEGSKSLTFTFAGNYRLPTNGQPSSYINDATENSVEDFNNLRVVAWVQGSDKKVYQAANLAKTGGTGVNQVSNTVGAVEVYPNPTSGQIHINLNMKEQDEVSASIVSLTGAVVARQSQRLNAGKNTMSFDTRGLAAGLYNLIIFDSNNNSFAQRVSVIR</sequence>
<protein>
    <submittedName>
        <fullName evidence="2">Putative secreted protein (Por secretion system target)</fullName>
    </submittedName>
</protein>
<dbReference type="OrthoDB" id="6278496at2"/>
<accession>A0A2P8D699</accession>
<gene>
    <name evidence="2" type="ORF">B0I18_103320</name>
</gene>
<dbReference type="SUPFAM" id="SSF52833">
    <property type="entry name" value="Thioredoxin-like"/>
    <property type="match status" value="1"/>
</dbReference>